<sequence>MNALIRAALVGAVIGIGEAALAQVVDDNILVFLVMLALPLPAGMLLTLWGRLPLWWLISILGPVFVVMGFIAAPVPPADIAEMGGWSSLVAFMGIGAAGYLFAGATALPLSMVTRLATIGTVLVLGIAVVLGEKPLSALVAAQTMARGHVPVIAADQPDYRLDSVNVQEGILFLDYERRRDGLEVAVTVQAPYGLTAGQAACGSGVRGACEEVVPGIWGDHVDLGSTMVTVRGNAFVEVTGELATKDDLLPVLRNMRPMNAWELAWLALKDSSYDQGMILAE</sequence>
<evidence type="ECO:0000313" key="2">
    <source>
        <dbReference type="EMBL" id="GAA1698716.1"/>
    </source>
</evidence>
<feature type="transmembrane region" description="Helical" evidence="1">
    <location>
        <begin position="85"/>
        <end position="105"/>
    </location>
</feature>
<protein>
    <submittedName>
        <fullName evidence="2">Uncharacterized protein</fullName>
    </submittedName>
</protein>
<dbReference type="Proteomes" id="UP001500064">
    <property type="component" value="Unassembled WGS sequence"/>
</dbReference>
<accession>A0ABN2I505</accession>
<keyword evidence="3" id="KW-1185">Reference proteome</keyword>
<keyword evidence="1" id="KW-0812">Transmembrane</keyword>
<gene>
    <name evidence="2" type="ORF">GCM10009733_111530</name>
</gene>
<proteinExistence type="predicted"/>
<keyword evidence="1" id="KW-1133">Transmembrane helix</keyword>
<feature type="transmembrane region" description="Helical" evidence="1">
    <location>
        <begin position="112"/>
        <end position="131"/>
    </location>
</feature>
<dbReference type="EMBL" id="BAAAMU010000262">
    <property type="protein sequence ID" value="GAA1698716.1"/>
    <property type="molecule type" value="Genomic_DNA"/>
</dbReference>
<evidence type="ECO:0000313" key="3">
    <source>
        <dbReference type="Proteomes" id="UP001500064"/>
    </source>
</evidence>
<evidence type="ECO:0000256" key="1">
    <source>
        <dbReference type="SAM" id="Phobius"/>
    </source>
</evidence>
<feature type="transmembrane region" description="Helical" evidence="1">
    <location>
        <begin position="54"/>
        <end position="73"/>
    </location>
</feature>
<name>A0ABN2I505_9ACTN</name>
<keyword evidence="1" id="KW-0472">Membrane</keyword>
<comment type="caution">
    <text evidence="2">The sequence shown here is derived from an EMBL/GenBank/DDBJ whole genome shotgun (WGS) entry which is preliminary data.</text>
</comment>
<reference evidence="2 3" key="1">
    <citation type="journal article" date="2019" name="Int. J. Syst. Evol. Microbiol.">
        <title>The Global Catalogue of Microorganisms (GCM) 10K type strain sequencing project: providing services to taxonomists for standard genome sequencing and annotation.</title>
        <authorList>
            <consortium name="The Broad Institute Genomics Platform"/>
            <consortium name="The Broad Institute Genome Sequencing Center for Infectious Disease"/>
            <person name="Wu L."/>
            <person name="Ma J."/>
        </authorList>
    </citation>
    <scope>NUCLEOTIDE SEQUENCE [LARGE SCALE GENOMIC DNA]</scope>
    <source>
        <strain evidence="2 3">JCM 13929</strain>
    </source>
</reference>
<dbReference type="RefSeq" id="WP_346115508.1">
    <property type="nucleotide sequence ID" value="NZ_BAAAMU010000262.1"/>
</dbReference>
<feature type="transmembrane region" description="Helical" evidence="1">
    <location>
        <begin position="29"/>
        <end position="49"/>
    </location>
</feature>
<organism evidence="2 3">
    <name type="scientific">Nonomuraea maheshkhaliensis</name>
    <dbReference type="NCBI Taxonomy" id="419590"/>
    <lineage>
        <taxon>Bacteria</taxon>
        <taxon>Bacillati</taxon>
        <taxon>Actinomycetota</taxon>
        <taxon>Actinomycetes</taxon>
        <taxon>Streptosporangiales</taxon>
        <taxon>Streptosporangiaceae</taxon>
        <taxon>Nonomuraea</taxon>
    </lineage>
</organism>